<evidence type="ECO:0000259" key="3">
    <source>
        <dbReference type="Pfam" id="PF13007"/>
    </source>
</evidence>
<sequence>MSAVPSIPLPDATEVAALGPERVVQIMRMQAMAMDALKLQVAELQRQLDWFKRQIFGTKSERFVPDAQQLYLGQVLDEMPPQAASPQPEQTVPAHKRRKAQNDFAEDHAGAFFDAAKVPVETITLPSLEAQGLAPEQYEVIGEKISHRLAQRPGSYVVLKYVRPIIKRLDTQTLHCAPAPTGVLEGSRADVSFIAGVLVDKFRWHLPLYRQHQRLLDAGLTLSRPWLTQLVQQAARLLTPIVDAQLASILAGHVITMDETPIKAGQAGGGKMKATYFWPVYGDRDEVCFPHFTSRRAEHVQQVLGCARPGVVLLSDGYAAYARYASKTGITHAQCWAHARRTFFEAQGAEPQAAGEALRHIGALYGVEEDIRTAKLAGQAKQQHRLTHSKPQVEAFFAWVDQQLAQQGLLPSNPLTRALAYVRERRAALEVFLDDPTVPIDTNHIERALRPIPMGRRNWLFCWTEVGAQHVGIVQSLIATCLLQGVDPTTYLVDVLQRVGQHPASNVAALTPRLWKLHFADQPLRSDLHKTAV</sequence>
<dbReference type="EMBL" id="CABM01000049">
    <property type="protein sequence ID" value="CBH98178.1"/>
    <property type="molecule type" value="Genomic_DNA"/>
</dbReference>
<evidence type="ECO:0000259" key="4">
    <source>
        <dbReference type="Pfam" id="PF13817"/>
    </source>
</evidence>
<evidence type="ECO:0000259" key="2">
    <source>
        <dbReference type="Pfam" id="PF03050"/>
    </source>
</evidence>
<dbReference type="EMBL" id="CABM01000065">
    <property type="protein sequence ID" value="CBH98985.1"/>
    <property type="molecule type" value="Genomic_DNA"/>
</dbReference>
<dbReference type="PANTHER" id="PTHR33678">
    <property type="entry name" value="BLL1576 PROTEIN"/>
    <property type="match status" value="1"/>
</dbReference>
<evidence type="ECO:0000313" key="6">
    <source>
        <dbReference type="EMBL" id="CBH95086.1"/>
    </source>
</evidence>
<feature type="coiled-coil region" evidence="1">
    <location>
        <begin position="27"/>
        <end position="54"/>
    </location>
</feature>
<dbReference type="NCBIfam" id="NF033517">
    <property type="entry name" value="transpos_IS66"/>
    <property type="match status" value="1"/>
</dbReference>
<reference evidence="5" key="1">
    <citation type="submission" date="2009-10" db="EMBL/GenBank/DDBJ databases">
        <title>Diversity of trophic interactions inside an arsenic-rich microbial ecosystem.</title>
        <authorList>
            <person name="Bertin P.N."/>
            <person name="Heinrich-Salmeron A."/>
            <person name="Pelletier E."/>
            <person name="Goulhen-Chollet F."/>
            <person name="Arsene-Ploetze F."/>
            <person name="Gallien S."/>
            <person name="Calteau A."/>
            <person name="Vallenet D."/>
            <person name="Casiot C."/>
            <person name="Chane-Woon-Ming B."/>
            <person name="Giloteaux L."/>
            <person name="Barakat M."/>
            <person name="Bonnefoy V."/>
            <person name="Bruneel O."/>
            <person name="Chandler M."/>
            <person name="Cleiss J."/>
            <person name="Duran R."/>
            <person name="Elbaz-Poulichet F."/>
            <person name="Fonknechten N."/>
            <person name="Lauga B."/>
            <person name="Mornico D."/>
            <person name="Ortet P."/>
            <person name="Schaeffer C."/>
            <person name="Siguier P."/>
            <person name="Alexander Thil Smith A."/>
            <person name="Van Dorsselaer A."/>
            <person name="Weissenbach J."/>
            <person name="Medigue C."/>
            <person name="Le Paslier D."/>
        </authorList>
    </citation>
    <scope>NUCLEOTIDE SEQUENCE</scope>
</reference>
<dbReference type="EMBL" id="CABM01000001">
    <property type="protein sequence ID" value="CBH95082.1"/>
    <property type="molecule type" value="Genomic_DNA"/>
</dbReference>
<dbReference type="InterPro" id="IPR039552">
    <property type="entry name" value="IS66_C"/>
</dbReference>
<evidence type="ECO:0000313" key="9">
    <source>
        <dbReference type="EMBL" id="CBH98985.1"/>
    </source>
</evidence>
<evidence type="ECO:0000313" key="8">
    <source>
        <dbReference type="EMBL" id="CBH98178.1"/>
    </source>
</evidence>
<dbReference type="EMBL" id="CABM01000001">
    <property type="protein sequence ID" value="CBH95086.1"/>
    <property type="molecule type" value="Genomic_DNA"/>
</dbReference>
<feature type="domain" description="Transposase IS66 C-terminal" evidence="4">
    <location>
        <begin position="476"/>
        <end position="512"/>
    </location>
</feature>
<evidence type="ECO:0000313" key="7">
    <source>
        <dbReference type="EMBL" id="CBH96967.1"/>
    </source>
</evidence>
<dbReference type="Pfam" id="PF13007">
    <property type="entry name" value="LZ_Tnp_IS66"/>
    <property type="match status" value="1"/>
</dbReference>
<dbReference type="AlphaFoldDB" id="E6PJI1"/>
<accession>E6PJI1</accession>
<evidence type="ECO:0000313" key="5">
    <source>
        <dbReference type="EMBL" id="CBH95082.1"/>
    </source>
</evidence>
<keyword evidence="1" id="KW-0175">Coiled coil</keyword>
<comment type="caution">
    <text evidence="5">The sequence shown here is derived from an EMBL/GenBank/DDBJ whole genome shotgun (WGS) entry which is preliminary data.</text>
</comment>
<feature type="domain" description="Transposase TnpC homeodomain" evidence="3">
    <location>
        <begin position="43"/>
        <end position="100"/>
    </location>
</feature>
<name>E6PJI1_9ZZZZ</name>
<evidence type="ECO:0000256" key="1">
    <source>
        <dbReference type="SAM" id="Coils"/>
    </source>
</evidence>
<dbReference type="InterPro" id="IPR024463">
    <property type="entry name" value="Transposase_TnpC_homeodom"/>
</dbReference>
<dbReference type="Pfam" id="PF13817">
    <property type="entry name" value="DDE_Tnp_IS66_C"/>
    <property type="match status" value="1"/>
</dbReference>
<feature type="domain" description="Transposase IS66 central" evidence="2">
    <location>
        <begin position="187"/>
        <end position="469"/>
    </location>
</feature>
<gene>
    <name evidence="8" type="primary">tnp16A</name>
    <name evidence="9" type="ORF">CARN2_0159</name>
    <name evidence="5" type="ORF">CARN2_0469</name>
    <name evidence="6" type="ORF">CARN2_0473</name>
    <name evidence="7" type="ORF">CARN2_2575</name>
    <name evidence="8" type="ORF">CARN2_3654</name>
</gene>
<dbReference type="PANTHER" id="PTHR33678:SF1">
    <property type="entry name" value="BLL1576 PROTEIN"/>
    <property type="match status" value="1"/>
</dbReference>
<dbReference type="Pfam" id="PF03050">
    <property type="entry name" value="DDE_Tnp_IS66"/>
    <property type="match status" value="1"/>
</dbReference>
<dbReference type="InterPro" id="IPR004291">
    <property type="entry name" value="Transposase_IS66_central"/>
</dbReference>
<dbReference type="InterPro" id="IPR052344">
    <property type="entry name" value="Transposase-related"/>
</dbReference>
<organism evidence="5">
    <name type="scientific">mine drainage metagenome</name>
    <dbReference type="NCBI Taxonomy" id="410659"/>
    <lineage>
        <taxon>unclassified sequences</taxon>
        <taxon>metagenomes</taxon>
        <taxon>ecological metagenomes</taxon>
    </lineage>
</organism>
<dbReference type="EMBL" id="CABM01000038">
    <property type="protein sequence ID" value="CBH96967.1"/>
    <property type="molecule type" value="Genomic_DNA"/>
</dbReference>
<proteinExistence type="predicted"/>
<protein>
    <submittedName>
        <fullName evidence="5">Transposase of ISCARN15, IS66 family</fullName>
    </submittedName>
</protein>